<dbReference type="PANTHER" id="PTHR42756:SF1">
    <property type="entry name" value="TRANSCRIPTIONAL REPRESSOR OF EMRAB OPERON"/>
    <property type="match status" value="1"/>
</dbReference>
<dbReference type="EMBL" id="JAOQJQ010000003">
    <property type="protein sequence ID" value="MCU6762330.1"/>
    <property type="molecule type" value="Genomic_DNA"/>
</dbReference>
<dbReference type="PANTHER" id="PTHR42756">
    <property type="entry name" value="TRANSCRIPTIONAL REGULATOR, MARR"/>
    <property type="match status" value="1"/>
</dbReference>
<keyword evidence="6" id="KW-1185">Reference proteome</keyword>
<keyword evidence="1" id="KW-0805">Transcription regulation</keyword>
<evidence type="ECO:0000256" key="1">
    <source>
        <dbReference type="ARBA" id="ARBA00023015"/>
    </source>
</evidence>
<dbReference type="PRINTS" id="PR00598">
    <property type="entry name" value="HTHMARR"/>
</dbReference>
<feature type="domain" description="HTH marR-type" evidence="4">
    <location>
        <begin position="1"/>
        <end position="149"/>
    </location>
</feature>
<dbReference type="RefSeq" id="WP_158425045.1">
    <property type="nucleotide sequence ID" value="NZ_JAOQJQ010000003.1"/>
</dbReference>
<protein>
    <submittedName>
        <fullName evidence="5">MarR family transcriptional regulator</fullName>
    </submittedName>
</protein>
<evidence type="ECO:0000256" key="3">
    <source>
        <dbReference type="ARBA" id="ARBA00023163"/>
    </source>
</evidence>
<dbReference type="InterPro" id="IPR036390">
    <property type="entry name" value="WH_DNA-bd_sf"/>
</dbReference>
<accession>A0ABT2TJG6</accession>
<dbReference type="InterPro" id="IPR036388">
    <property type="entry name" value="WH-like_DNA-bd_sf"/>
</dbReference>
<sequence>MDGNNMEILEALQMFHKLNFSVLFQDMSKGEFITLKAIKGCSARCGTNENESRTDDEGARAKVSDVVKHLDVMPSAVSRTLKTLEEKKWIIRTVNSRDRRNMQVELTEAGNKELDNVGRKMSEVTARILQKMDQKELEKMIQILHQLYEISKRELELYKEELGRKDV</sequence>
<comment type="caution">
    <text evidence="5">The sequence shown here is derived from an EMBL/GenBank/DDBJ whole genome shotgun (WGS) entry which is preliminary data.</text>
</comment>
<dbReference type="Proteomes" id="UP001652442">
    <property type="component" value="Unassembled WGS sequence"/>
</dbReference>
<keyword evidence="2" id="KW-0238">DNA-binding</keyword>
<proteinExistence type="predicted"/>
<reference evidence="5 6" key="1">
    <citation type="journal article" date="2021" name="ISME Commun">
        <title>Automated analysis of genomic sequences facilitates high-throughput and comprehensive description of bacteria.</title>
        <authorList>
            <person name="Hitch T.C.A."/>
        </authorList>
    </citation>
    <scope>NUCLEOTIDE SEQUENCE [LARGE SCALE GENOMIC DNA]</scope>
    <source>
        <strain evidence="5 6">Sanger_109</strain>
    </source>
</reference>
<evidence type="ECO:0000256" key="2">
    <source>
        <dbReference type="ARBA" id="ARBA00023125"/>
    </source>
</evidence>
<dbReference type="InterPro" id="IPR000835">
    <property type="entry name" value="HTH_MarR-typ"/>
</dbReference>
<evidence type="ECO:0000313" key="5">
    <source>
        <dbReference type="EMBL" id="MCU6762330.1"/>
    </source>
</evidence>
<dbReference type="Pfam" id="PF01047">
    <property type="entry name" value="MarR"/>
    <property type="match status" value="1"/>
</dbReference>
<dbReference type="SUPFAM" id="SSF46785">
    <property type="entry name" value="Winged helix' DNA-binding domain"/>
    <property type="match status" value="1"/>
</dbReference>
<evidence type="ECO:0000313" key="6">
    <source>
        <dbReference type="Proteomes" id="UP001652442"/>
    </source>
</evidence>
<keyword evidence="3" id="KW-0804">Transcription</keyword>
<dbReference type="PROSITE" id="PS50995">
    <property type="entry name" value="HTH_MARR_2"/>
    <property type="match status" value="1"/>
</dbReference>
<name>A0ABT2TJG6_9FIRM</name>
<dbReference type="SMART" id="SM00347">
    <property type="entry name" value="HTH_MARR"/>
    <property type="match status" value="1"/>
</dbReference>
<evidence type="ECO:0000259" key="4">
    <source>
        <dbReference type="PROSITE" id="PS50995"/>
    </source>
</evidence>
<organism evidence="5 6">
    <name type="scientific">Brotonthovivens ammoniilytica</name>
    <dbReference type="NCBI Taxonomy" id="2981725"/>
    <lineage>
        <taxon>Bacteria</taxon>
        <taxon>Bacillati</taxon>
        <taxon>Bacillota</taxon>
        <taxon>Clostridia</taxon>
        <taxon>Lachnospirales</taxon>
        <taxon>Lachnospiraceae</taxon>
        <taxon>Brotonthovivens</taxon>
    </lineage>
</organism>
<gene>
    <name evidence="5" type="ORF">OCV88_08295</name>
</gene>
<dbReference type="Gene3D" id="1.10.10.10">
    <property type="entry name" value="Winged helix-like DNA-binding domain superfamily/Winged helix DNA-binding domain"/>
    <property type="match status" value="1"/>
</dbReference>